<dbReference type="InterPro" id="IPR029058">
    <property type="entry name" value="AB_hydrolase_fold"/>
</dbReference>
<feature type="signal peptide" evidence="2">
    <location>
        <begin position="1"/>
        <end position="23"/>
    </location>
</feature>
<name>M4C521_HYAAE</name>
<dbReference type="HOGENOM" id="CLU_017880_2_0_1"/>
<dbReference type="OMA" id="ASEWHSC"/>
<feature type="chain" id="PRO_5004049645" description="AB hydrolase-1 domain-containing protein" evidence="2">
    <location>
        <begin position="24"/>
        <end position="580"/>
    </location>
</feature>
<keyword evidence="2" id="KW-0732">Signal</keyword>
<dbReference type="VEuPathDB" id="FungiDB:HpaG814191"/>
<evidence type="ECO:0000256" key="1">
    <source>
        <dbReference type="ARBA" id="ARBA00008645"/>
    </source>
</evidence>
<evidence type="ECO:0000313" key="3">
    <source>
        <dbReference type="EnsemblProtists" id="HpaP814191"/>
    </source>
</evidence>
<dbReference type="AlphaFoldDB" id="M4C521"/>
<dbReference type="SUPFAM" id="SSF53474">
    <property type="entry name" value="alpha/beta-Hydrolases"/>
    <property type="match status" value="1"/>
</dbReference>
<organism evidence="3 4">
    <name type="scientific">Hyaloperonospora arabidopsidis (strain Emoy2)</name>
    <name type="common">Downy mildew agent</name>
    <name type="synonym">Peronospora arabidopsidis</name>
    <dbReference type="NCBI Taxonomy" id="559515"/>
    <lineage>
        <taxon>Eukaryota</taxon>
        <taxon>Sar</taxon>
        <taxon>Stramenopiles</taxon>
        <taxon>Oomycota</taxon>
        <taxon>Peronosporomycetes</taxon>
        <taxon>Peronosporales</taxon>
        <taxon>Peronosporaceae</taxon>
        <taxon>Hyaloperonospora</taxon>
    </lineage>
</organism>
<dbReference type="InParanoid" id="M4C521"/>
<dbReference type="EMBL" id="JH598292">
    <property type="status" value="NOT_ANNOTATED_CDS"/>
    <property type="molecule type" value="Genomic_DNA"/>
</dbReference>
<dbReference type="eggNOG" id="ENOG502SIRQ">
    <property type="taxonomic scope" value="Eukaryota"/>
</dbReference>
<keyword evidence="4" id="KW-1185">Reference proteome</keyword>
<dbReference type="EnsemblProtists" id="HpaT814191">
    <property type="protein sequence ID" value="HpaP814191"/>
    <property type="gene ID" value="HpaG814191"/>
</dbReference>
<evidence type="ECO:0008006" key="5">
    <source>
        <dbReference type="Google" id="ProtNLM"/>
    </source>
</evidence>
<evidence type="ECO:0000256" key="2">
    <source>
        <dbReference type="SAM" id="SignalP"/>
    </source>
</evidence>
<proteinExistence type="inferred from homology"/>
<dbReference type="Gene3D" id="3.40.50.1820">
    <property type="entry name" value="alpha/beta hydrolase"/>
    <property type="match status" value="1"/>
</dbReference>
<comment type="similarity">
    <text evidence="1">Belongs to the AB hydrolase superfamily.</text>
</comment>
<protein>
    <recommendedName>
        <fullName evidence="5">AB hydrolase-1 domain-containing protein</fullName>
    </recommendedName>
</protein>
<dbReference type="Proteomes" id="UP000011713">
    <property type="component" value="Unassembled WGS sequence"/>
</dbReference>
<evidence type="ECO:0000313" key="4">
    <source>
        <dbReference type="Proteomes" id="UP000011713"/>
    </source>
</evidence>
<dbReference type="PANTHER" id="PTHR43039">
    <property type="entry name" value="ESTERASE-RELATED"/>
    <property type="match status" value="1"/>
</dbReference>
<accession>M4C521</accession>
<reference evidence="3" key="2">
    <citation type="submission" date="2015-06" db="UniProtKB">
        <authorList>
            <consortium name="EnsemblProtists"/>
        </authorList>
    </citation>
    <scope>IDENTIFICATION</scope>
    <source>
        <strain evidence="3">Emoy2</strain>
    </source>
</reference>
<sequence length="580" mass="64332">MLTSRVTALNLVCLALLLAVTFADKYDLNGWYTCSDTTFSDEGSSPGGIAECAVYRAPLCYPGICDTPPWVDSTVDIFVKQFPAIFEDPAIATNVWFVQGGPGLSSTSLETTMEYLHYLLEGKANIFTMDHRGTGRSTRLDCMSAQATTTGSPFGSDIDLSEVSACAQDLKYKFGDLSSSSMTTAATDIATFISKFTNGKDTVVFGVSYGTALVERLMHLKTPTVIGYVLDSVFTTTAASEDEFSYDSKSDRDVGEVADAFLDLCIDDEECSRYFKAGSLSASLRHLIEKFDKQPNSTCAQLVSTKGAQSKDLPSFSLRGTLGGMLLDPTWRAFIPPVIYRLNHCTEGDRIVLTQLFASLKSAAEIKIQDTAYMSLLQYYLIMFSEMWETPAPSFRLLKKRMKDATMYLGFYKDTYKMNELYCAFSKEKSPTCDGLQRDNNGSSGIIYERDRYWNKTLVIPRHASVLLLSSKLDSETPYKYAETLFEGMVGSKKELVVFEYATHSTIMSTPIDESDEFCGMNLLVSYVKNRGNLDRLDKSCLDKMPALNLTLPTDIRSEYLGTQDVYDGKTTRARASLST</sequence>
<reference evidence="4" key="1">
    <citation type="journal article" date="2010" name="Science">
        <title>Signatures of adaptation to obligate biotrophy in the Hyaloperonospora arabidopsidis genome.</title>
        <authorList>
            <person name="Baxter L."/>
            <person name="Tripathy S."/>
            <person name="Ishaque N."/>
            <person name="Boot N."/>
            <person name="Cabral A."/>
            <person name="Kemen E."/>
            <person name="Thines M."/>
            <person name="Ah-Fong A."/>
            <person name="Anderson R."/>
            <person name="Badejoko W."/>
            <person name="Bittner-Eddy P."/>
            <person name="Boore J.L."/>
            <person name="Chibucos M.C."/>
            <person name="Coates M."/>
            <person name="Dehal P."/>
            <person name="Delehaunty K."/>
            <person name="Dong S."/>
            <person name="Downton P."/>
            <person name="Dumas B."/>
            <person name="Fabro G."/>
            <person name="Fronick C."/>
            <person name="Fuerstenberg S.I."/>
            <person name="Fulton L."/>
            <person name="Gaulin E."/>
            <person name="Govers F."/>
            <person name="Hughes L."/>
            <person name="Humphray S."/>
            <person name="Jiang R.H."/>
            <person name="Judelson H."/>
            <person name="Kamoun S."/>
            <person name="Kyung K."/>
            <person name="Meijer H."/>
            <person name="Minx P."/>
            <person name="Morris P."/>
            <person name="Nelson J."/>
            <person name="Phuntumart V."/>
            <person name="Qutob D."/>
            <person name="Rehmany A."/>
            <person name="Rougon-Cardoso A."/>
            <person name="Ryden P."/>
            <person name="Torto-Alalibo T."/>
            <person name="Studholme D."/>
            <person name="Wang Y."/>
            <person name="Win J."/>
            <person name="Wood J."/>
            <person name="Clifton S.W."/>
            <person name="Rogers J."/>
            <person name="Van den Ackerveken G."/>
            <person name="Jones J.D."/>
            <person name="McDowell J.M."/>
            <person name="Beynon J."/>
            <person name="Tyler B.M."/>
        </authorList>
    </citation>
    <scope>NUCLEOTIDE SEQUENCE [LARGE SCALE GENOMIC DNA]</scope>
    <source>
        <strain evidence="4">Emoy2</strain>
    </source>
</reference>